<dbReference type="Proteomes" id="UP000256541">
    <property type="component" value="Unassembled WGS sequence"/>
</dbReference>
<accession>A0A3E0VPB5</accession>
<evidence type="ECO:0000313" key="1">
    <source>
        <dbReference type="EMBL" id="RFA11736.1"/>
    </source>
</evidence>
<dbReference type="AlphaFoldDB" id="A0A3E0VPB5"/>
<evidence type="ECO:0000313" key="2">
    <source>
        <dbReference type="Proteomes" id="UP000256541"/>
    </source>
</evidence>
<evidence type="ECO:0008006" key="3">
    <source>
        <dbReference type="Google" id="ProtNLM"/>
    </source>
</evidence>
<sequence length="211" mass="23871">MRRDVPERDAISYGYDLAIYSANSRLETIALLLARLEVPAARHVWDRHLVVYLYAAIEAYPQLAGKLIRECQRLTTHGQTVVDYEAVRAAHKDYKKGVALLPKEFMEALERVRNTGGAHHLTTPHSGIDGLIESIEEQMNSDTNAFDPLLKNALTWSMRAITFGQESFAALHVTRLPAIPGREEYLRLVKKLDDEQVPETDPRQDDHTVAL</sequence>
<comment type="caution">
    <text evidence="1">The sequence shown here is derived from an EMBL/GenBank/DDBJ whole genome shotgun (WGS) entry which is preliminary data.</text>
</comment>
<gene>
    <name evidence="1" type="ORF">B7R22_18065</name>
</gene>
<name>A0A3E0VPB5_9MICO</name>
<proteinExistence type="predicted"/>
<reference evidence="1 2" key="1">
    <citation type="submission" date="2017-04" db="EMBL/GenBank/DDBJ databases">
        <title>Comparative genome analysis of Subtercola boreus.</title>
        <authorList>
            <person name="Cho Y.-J."/>
            <person name="Cho A."/>
            <person name="Kim O.-S."/>
            <person name="Lee J.-I."/>
        </authorList>
    </citation>
    <scope>NUCLEOTIDE SEQUENCE [LARGE SCALE GENOMIC DNA]</scope>
    <source>
        <strain evidence="1 2">P27479</strain>
    </source>
</reference>
<protein>
    <recommendedName>
        <fullName evidence="3">HEPN AbiU2-like domain-containing protein</fullName>
    </recommendedName>
</protein>
<organism evidence="1 2">
    <name type="scientific">Subtercola boreus</name>
    <dbReference type="NCBI Taxonomy" id="120213"/>
    <lineage>
        <taxon>Bacteria</taxon>
        <taxon>Bacillati</taxon>
        <taxon>Actinomycetota</taxon>
        <taxon>Actinomycetes</taxon>
        <taxon>Micrococcales</taxon>
        <taxon>Microbacteriaceae</taxon>
        <taxon>Subtercola</taxon>
    </lineage>
</organism>
<dbReference type="EMBL" id="NBXB01000062">
    <property type="protein sequence ID" value="RFA11736.1"/>
    <property type="molecule type" value="Genomic_DNA"/>
</dbReference>